<evidence type="ECO:0000313" key="4">
    <source>
        <dbReference type="Proteomes" id="UP000309174"/>
    </source>
</evidence>
<dbReference type="InterPro" id="IPR008979">
    <property type="entry name" value="Galactose-bd-like_sf"/>
</dbReference>
<dbReference type="SMART" id="SM00939">
    <property type="entry name" value="PepX_C"/>
    <property type="match status" value="1"/>
</dbReference>
<dbReference type="InterPro" id="IPR029058">
    <property type="entry name" value="AB_hydrolase_fold"/>
</dbReference>
<comment type="caution">
    <text evidence="3">The sequence shown here is derived from an EMBL/GenBank/DDBJ whole genome shotgun (WGS) entry which is preliminary data.</text>
</comment>
<dbReference type="PANTHER" id="PTHR43056:SF10">
    <property type="entry name" value="COCE_NOND FAMILY, PUTATIVE (AFU_ORTHOLOGUE AFUA_7G00600)-RELATED"/>
    <property type="match status" value="1"/>
</dbReference>
<protein>
    <submittedName>
        <fullName evidence="3">Xaa-Pro dipeptidyl-peptidase</fullName>
    </submittedName>
</protein>
<dbReference type="Pfam" id="PF02129">
    <property type="entry name" value="Peptidase_S15"/>
    <property type="match status" value="1"/>
</dbReference>
<dbReference type="NCBIfam" id="NF003780">
    <property type="entry name" value="PRK05371.1-1"/>
    <property type="match status" value="1"/>
</dbReference>
<dbReference type="Proteomes" id="UP000309174">
    <property type="component" value="Unassembled WGS sequence"/>
</dbReference>
<keyword evidence="4" id="KW-1185">Reference proteome</keyword>
<dbReference type="InterPro" id="IPR013736">
    <property type="entry name" value="Xaa-Pro_dipept_C"/>
</dbReference>
<keyword evidence="1" id="KW-0378">Hydrolase</keyword>
<proteinExistence type="predicted"/>
<feature type="domain" description="Xaa-Pro dipeptidyl-peptidase C-terminal" evidence="2">
    <location>
        <begin position="393"/>
        <end position="649"/>
    </location>
</feature>
<dbReference type="Pfam" id="PF08530">
    <property type="entry name" value="PepX_C"/>
    <property type="match status" value="1"/>
</dbReference>
<dbReference type="InterPro" id="IPR005674">
    <property type="entry name" value="CocE/Ser_esterase"/>
</dbReference>
<dbReference type="InterPro" id="IPR000383">
    <property type="entry name" value="Xaa-Pro-like_dom"/>
</dbReference>
<dbReference type="SUPFAM" id="SSF53474">
    <property type="entry name" value="alpha/beta-Hydrolases"/>
    <property type="match status" value="1"/>
</dbReference>
<evidence type="ECO:0000259" key="2">
    <source>
        <dbReference type="SMART" id="SM00939"/>
    </source>
</evidence>
<accession>A0A5C4J8C9</accession>
<name>A0A5C4J8C9_9ACTN</name>
<evidence type="ECO:0000313" key="3">
    <source>
        <dbReference type="EMBL" id="TMQ95681.1"/>
    </source>
</evidence>
<dbReference type="SUPFAM" id="SSF49785">
    <property type="entry name" value="Galactose-binding domain-like"/>
    <property type="match status" value="1"/>
</dbReference>
<dbReference type="Gene3D" id="2.60.120.260">
    <property type="entry name" value="Galactose-binding domain-like"/>
    <property type="match status" value="1"/>
</dbReference>
<organism evidence="3 4">
    <name type="scientific">Actinomadura soli</name>
    <dbReference type="NCBI Taxonomy" id="2508997"/>
    <lineage>
        <taxon>Bacteria</taxon>
        <taxon>Bacillati</taxon>
        <taxon>Actinomycetota</taxon>
        <taxon>Actinomycetes</taxon>
        <taxon>Streptosporangiales</taxon>
        <taxon>Thermomonosporaceae</taxon>
        <taxon>Actinomadura</taxon>
    </lineage>
</organism>
<dbReference type="GO" id="GO:0008239">
    <property type="term" value="F:dipeptidyl-peptidase activity"/>
    <property type="evidence" value="ECO:0007669"/>
    <property type="project" value="InterPro"/>
</dbReference>
<gene>
    <name evidence="3" type="ORF">ETD83_22115</name>
</gene>
<sequence>MIITISGSHPPGAPVNHRLPRGGAGVITFTAAVLALTALPAGAAGPTRSASPGSAPAAKISVHNGETRPIYSRADAVTQTVDIETTVDSDRDGVRDRVRMRIMRPKETDTAGLKVPTILEASPYWAGTHDVPMHPVDIDDARKRGLAAPFRGLAEIFPGYYDNYFLPRGYAIANLDSIGTGGSTGCPTSGDRDEQAGAKAAVDWLNGRARGWAPDGSPAKASWSTGNVGMIGQSYNGTLPNMAAATGVEGLKAIVPIAGISSWYDYYRAGGGVVAPYTFQGEDLDILAKVVLTRKNPEVCAKVIEDIAATQDRETGDYGKVWAQRDYVGQARKVRAAVMVVHGLNDWNVKVKNSVQWWNALKQAGVPRKLWLHQANHATPFRWRVEEWLRQTHHWFDRYLYGIQNGIEREPRVDVEHPDGTWETARDWPVPGTRTVPLSLNAAPSGPSGQPGTLGLWPRPGGTQSFVDAGKTRTAEQLLVNEDQADPNRLAYLTGALPKPVRVNGIPSLSVQAALDGRSPYLTALLVDYGTDTRPTGARVNTSEQVCFGQSVEGDVGCTIRQTLRTETAPYKVITRGWLDVRNRHSFSRTEPIKPGKTYTFRWDLEPTDYVVKAGHRLGVILLSTDYDYTLRYPAGTEVGVRPGVSKILLPLARGGRESLQ</sequence>
<dbReference type="Gene3D" id="3.40.50.1820">
    <property type="entry name" value="alpha/beta hydrolase"/>
    <property type="match status" value="2"/>
</dbReference>
<reference evidence="3 4" key="1">
    <citation type="submission" date="2019-05" db="EMBL/GenBank/DDBJ databases">
        <title>Draft genome sequence of Actinomadura sp. 14C53.</title>
        <authorList>
            <person name="Saricaoglu S."/>
            <person name="Isik K."/>
        </authorList>
    </citation>
    <scope>NUCLEOTIDE SEQUENCE [LARGE SCALE GENOMIC DNA]</scope>
    <source>
        <strain evidence="3 4">14C53</strain>
    </source>
</reference>
<dbReference type="AlphaFoldDB" id="A0A5C4J8C9"/>
<dbReference type="PANTHER" id="PTHR43056">
    <property type="entry name" value="PEPTIDASE S9 PROLYL OLIGOPEPTIDASE"/>
    <property type="match status" value="1"/>
</dbReference>
<dbReference type="OrthoDB" id="5240615at2"/>
<dbReference type="InterPro" id="IPR050585">
    <property type="entry name" value="Xaa-Pro_dipeptidyl-ppase/CocE"/>
</dbReference>
<evidence type="ECO:0000256" key="1">
    <source>
        <dbReference type="ARBA" id="ARBA00022801"/>
    </source>
</evidence>
<dbReference type="EMBL" id="VCKW01000115">
    <property type="protein sequence ID" value="TMQ95681.1"/>
    <property type="molecule type" value="Genomic_DNA"/>
</dbReference>
<dbReference type="NCBIfam" id="TIGR00976">
    <property type="entry name" value="CocE_NonD"/>
    <property type="match status" value="1"/>
</dbReference>